<gene>
    <name evidence="10" type="ORF">SAMN02745941_03478</name>
</gene>
<dbReference type="InterPro" id="IPR047817">
    <property type="entry name" value="ABC2_TM_bact-type"/>
</dbReference>
<dbReference type="Gene3D" id="3.40.1710.10">
    <property type="entry name" value="abc type-2 transporter like domain"/>
    <property type="match status" value="1"/>
</dbReference>
<comment type="subcellular location">
    <subcellularLocation>
        <location evidence="1">Cell membrane</location>
        <topology evidence="1">Multi-pass membrane protein</topology>
    </subcellularLocation>
</comment>
<reference evidence="10 11" key="1">
    <citation type="submission" date="2016-11" db="EMBL/GenBank/DDBJ databases">
        <authorList>
            <person name="Jaros S."/>
            <person name="Januszkiewicz K."/>
            <person name="Wedrychowicz H."/>
        </authorList>
    </citation>
    <scope>NUCLEOTIDE SEQUENCE [LARGE SCALE GENOMIC DNA]</scope>
    <source>
        <strain evidence="10 11">DSM 6191</strain>
    </source>
</reference>
<evidence type="ECO:0000256" key="2">
    <source>
        <dbReference type="ARBA" id="ARBA00007783"/>
    </source>
</evidence>
<dbReference type="EMBL" id="FQXU01000011">
    <property type="protein sequence ID" value="SHI28280.1"/>
    <property type="molecule type" value="Genomic_DNA"/>
</dbReference>
<keyword evidence="6 8" id="KW-1133">Transmembrane helix</keyword>
<organism evidence="10 11">
    <name type="scientific">Clostridium intestinale DSM 6191</name>
    <dbReference type="NCBI Taxonomy" id="1121320"/>
    <lineage>
        <taxon>Bacteria</taxon>
        <taxon>Bacillati</taxon>
        <taxon>Bacillota</taxon>
        <taxon>Clostridia</taxon>
        <taxon>Eubacteriales</taxon>
        <taxon>Clostridiaceae</taxon>
        <taxon>Clostridium</taxon>
    </lineage>
</organism>
<feature type="domain" description="ABC transmembrane type-2" evidence="9">
    <location>
        <begin position="149"/>
        <end position="373"/>
    </location>
</feature>
<dbReference type="GO" id="GO:0005886">
    <property type="term" value="C:plasma membrane"/>
    <property type="evidence" value="ECO:0007669"/>
    <property type="project" value="UniProtKB-SubCell"/>
</dbReference>
<dbReference type="RefSeq" id="WP_073021526.1">
    <property type="nucleotide sequence ID" value="NZ_FQXU01000011.1"/>
</dbReference>
<keyword evidence="4" id="KW-1003">Cell membrane</keyword>
<evidence type="ECO:0000256" key="6">
    <source>
        <dbReference type="ARBA" id="ARBA00022989"/>
    </source>
</evidence>
<dbReference type="PROSITE" id="PS51012">
    <property type="entry name" value="ABC_TM2"/>
    <property type="match status" value="1"/>
</dbReference>
<evidence type="ECO:0000256" key="1">
    <source>
        <dbReference type="ARBA" id="ARBA00004651"/>
    </source>
</evidence>
<evidence type="ECO:0000313" key="11">
    <source>
        <dbReference type="Proteomes" id="UP000184241"/>
    </source>
</evidence>
<evidence type="ECO:0000256" key="7">
    <source>
        <dbReference type="ARBA" id="ARBA00023136"/>
    </source>
</evidence>
<dbReference type="InterPro" id="IPR013525">
    <property type="entry name" value="ABC2_TM"/>
</dbReference>
<evidence type="ECO:0000259" key="9">
    <source>
        <dbReference type="PROSITE" id="PS51012"/>
    </source>
</evidence>
<feature type="transmembrane region" description="Helical" evidence="8">
    <location>
        <begin position="20"/>
        <end position="39"/>
    </location>
</feature>
<feature type="transmembrane region" description="Helical" evidence="8">
    <location>
        <begin position="225"/>
        <end position="252"/>
    </location>
</feature>
<keyword evidence="3" id="KW-0813">Transport</keyword>
<evidence type="ECO:0000256" key="5">
    <source>
        <dbReference type="ARBA" id="ARBA00022692"/>
    </source>
</evidence>
<dbReference type="InterPro" id="IPR051449">
    <property type="entry name" value="ABC-2_transporter_component"/>
</dbReference>
<evidence type="ECO:0000256" key="3">
    <source>
        <dbReference type="ARBA" id="ARBA00022448"/>
    </source>
</evidence>
<dbReference type="AlphaFoldDB" id="A0A1M5ZVL1"/>
<name>A0A1M5ZVL1_9CLOT</name>
<feature type="transmembrane region" description="Helical" evidence="8">
    <location>
        <begin position="293"/>
        <end position="312"/>
    </location>
</feature>
<dbReference type="PANTHER" id="PTHR30294:SF45">
    <property type="entry name" value="LINEARMYCIN RESISTANCE PERMEASE PROTEIN LNRN"/>
    <property type="match status" value="1"/>
</dbReference>
<accession>A0A1M5ZVL1</accession>
<evidence type="ECO:0000256" key="8">
    <source>
        <dbReference type="SAM" id="Phobius"/>
    </source>
</evidence>
<dbReference type="Pfam" id="PF12698">
    <property type="entry name" value="ABC2_membrane_3"/>
    <property type="match status" value="1"/>
</dbReference>
<comment type="similarity">
    <text evidence="2">Belongs to the ABC-2 integral membrane protein family.</text>
</comment>
<keyword evidence="7 8" id="KW-0472">Membrane</keyword>
<protein>
    <submittedName>
        <fullName evidence="10">ABC-2 family transporter protein</fullName>
    </submittedName>
</protein>
<evidence type="ECO:0000313" key="10">
    <source>
        <dbReference type="EMBL" id="SHI28280.1"/>
    </source>
</evidence>
<evidence type="ECO:0000256" key="4">
    <source>
        <dbReference type="ARBA" id="ARBA00022475"/>
    </source>
</evidence>
<keyword evidence="5 8" id="KW-0812">Transmembrane</keyword>
<sequence length="382" mass="43115">MSEFYYLVRKNIKLIFKSKFTIIQLLAPVAVSLLILKLFTGMGGNLTYGVVDKDSSVSSKFLISKFEVNRSTIKYYDNEEELIKDITNRDINGGFLVPEGFQESIVGGNIKNVDIYMGTNNNLKKSLEANINDTVTTLEQISTGASNNKDNYIKIIEETKNKTIKVEEARLNDKASVYQVTQISIGLLIFFMMLRANSTSYIMLEEKRSNCYSRIFASPITPLKFISANVVANLLVLVMQAVVTLLSMQWILNLKTDIPFGILLFFLVLIAFVAVAFSTMVMVSSKDFSTASIVSNLFINISCMASGCYFPIEFIPENIRKISFLFPQTWVLDIFRKYQTSSVTIDKLYINIITLIAFAVTLLLIASFRMKFSNKEMTALND</sequence>
<feature type="transmembrane region" description="Helical" evidence="8">
    <location>
        <begin position="183"/>
        <end position="204"/>
    </location>
</feature>
<dbReference type="GO" id="GO:0140359">
    <property type="term" value="F:ABC-type transporter activity"/>
    <property type="evidence" value="ECO:0007669"/>
    <property type="project" value="InterPro"/>
</dbReference>
<proteinExistence type="inferred from homology"/>
<dbReference type="PANTHER" id="PTHR30294">
    <property type="entry name" value="MEMBRANE COMPONENT OF ABC TRANSPORTER YHHJ-RELATED"/>
    <property type="match status" value="1"/>
</dbReference>
<feature type="transmembrane region" description="Helical" evidence="8">
    <location>
        <begin position="348"/>
        <end position="368"/>
    </location>
</feature>
<feature type="transmembrane region" description="Helical" evidence="8">
    <location>
        <begin position="258"/>
        <end position="281"/>
    </location>
</feature>
<dbReference type="Proteomes" id="UP000184241">
    <property type="component" value="Unassembled WGS sequence"/>
</dbReference>